<name>A0A1B9AYV7_9BACI</name>
<dbReference type="InterPro" id="IPR000209">
    <property type="entry name" value="Peptidase_S8/S53_dom"/>
</dbReference>
<evidence type="ECO:0000256" key="3">
    <source>
        <dbReference type="ARBA" id="ARBA00011073"/>
    </source>
</evidence>
<dbReference type="PRINTS" id="PR00723">
    <property type="entry name" value="SUBTILISIN"/>
</dbReference>
<comment type="similarity">
    <text evidence="3 9">Belongs to the peptidase S8 family.</text>
</comment>
<dbReference type="PROSITE" id="PS00137">
    <property type="entry name" value="SUBTILASE_HIS"/>
    <property type="match status" value="1"/>
</dbReference>
<dbReference type="SUPFAM" id="SSF52743">
    <property type="entry name" value="Subtilisin-like"/>
    <property type="match status" value="1"/>
</dbReference>
<dbReference type="AlphaFoldDB" id="A0A1B9AYV7"/>
<dbReference type="Pfam" id="PF22148">
    <property type="entry name" value="Fervidolysin_NPro-like"/>
    <property type="match status" value="1"/>
</dbReference>
<keyword evidence="6 9" id="KW-0378">Hydrolase</keyword>
<feature type="chain" id="PRO_5038685452" evidence="10">
    <location>
        <begin position="25"/>
        <end position="1164"/>
    </location>
</feature>
<dbReference type="RefSeq" id="WP_065410273.1">
    <property type="nucleotide sequence ID" value="NZ_MAYT01000012.1"/>
</dbReference>
<dbReference type="PANTHER" id="PTHR43806">
    <property type="entry name" value="PEPTIDASE S8"/>
    <property type="match status" value="1"/>
</dbReference>
<sequence length="1164" mass="126183">MNTWKKVLALGLSAVMVFPTATGAAVHNDELKVFKQASEQTAVTEAASVKNKEAYKAIKEMNELVDTNTLVIKYTKSLDKSIHKKAGTVLVRSLPKLGYDVVQVPKSKKVSDIVKVYRQQKGISSITPSIKYKQFAAPQGDPKKDKMYYLPLLNMEKALKLSGKHRVVVAVVDGGVDYKHPDLKDQLLPPYNAADPANNPIRDLHGTHVAGIIAAKANNGIGGHGINPNAKILPVDVFNGKVAANDFTIAEGILYAVSKGADVINLSLGGFASSPLVEEAIREAIDSGAVVVAAAGNESTDMYSYPASYPGVISVGNVDRNKKLSDSSNFGPSVDIVAPGEDIYSTAYEKEGKGSSFASLTGTSMAAPMVAGVVSLLKSKHPELTSYDIENILEKTATDLGAKGYDITYANGLVNPLAALSYDVKKLPKQPVWTGETLIRSAKTLKAGKNTIKGQLKTPGETQWFKVHLNENEHVQTSLEASRNYDYGMDFYFIPEGAEAEEGMLMEHNKGRAGEKEGHLFTAEEKGTLVIGIKDVNGNYSTSGLSSYTFTAEKISGLKADPDTAENPVSIQSLPYKKGNFTLYPQEAGMPDYDYYSIAVDEAKVLSVSLSALPGVNSAMRLSVVTEEEGTSTEETIAETNDHGISQGESLSFKAVPGVKYKLAVTNESFSGMGDIGSLLDLLTMNPGTFEFADYEASAYPYELKVEEKQLPEDEDGLPLKKDLEAALEKGTMDLTEYAEAKAIDATEDTDGEEPPEEMEDETIKAILAQAIPYTLGKAISGYFQVEGDEDYYSFTPSENGIYEFNTDKGSSQLPMLSILQHDKETGELIPISAGEDDILNMIMTLLGGAKNNNTTIALKKGETYILRLTNQMYNISADSYTIRSKKAANMPKEADQDENNPEKARVLKAGQAVKNYFIFPGDTDFYYVKNVGKQAVYRLTLNQGKLTAAEKAAIPYDLRQPAIFSGALIEDTNGDKIIDEDEQLKSIPFGPNLLELSFETKANLSFVAKEGTGYFVAVSPFLSVKPSLQPYEVKVADMKDALKDGDGKVVNHVPQKPISLKKMDGHLGAKGYINAGVPFGDVDHFALNVAKTKTFSLKLEMESGLDGKIEIYNAKGVLVQSFDQYGSGDEELAVISLKKGKYFIEISETEGRASSQPYKLTVK</sequence>
<dbReference type="InterPro" id="IPR036852">
    <property type="entry name" value="Peptidase_S8/S53_dom_sf"/>
</dbReference>
<feature type="signal peptide" evidence="10">
    <location>
        <begin position="1"/>
        <end position="24"/>
    </location>
</feature>
<comment type="caution">
    <text evidence="13">The sequence shown here is derived from an EMBL/GenBank/DDBJ whole genome shotgun (WGS) entry which is preliminary data.</text>
</comment>
<evidence type="ECO:0000256" key="7">
    <source>
        <dbReference type="ARBA" id="ARBA00022825"/>
    </source>
</evidence>
<keyword evidence="10" id="KW-0732">Signal</keyword>
<dbReference type="InterPro" id="IPR054399">
    <property type="entry name" value="Fervidolysin-like_N_prodom"/>
</dbReference>
<dbReference type="Proteomes" id="UP000092578">
    <property type="component" value="Unassembled WGS sequence"/>
</dbReference>
<keyword evidence="5 9" id="KW-0645">Protease</keyword>
<dbReference type="InterPro" id="IPR050131">
    <property type="entry name" value="Peptidase_S8_subtilisin-like"/>
</dbReference>
<dbReference type="InterPro" id="IPR022398">
    <property type="entry name" value="Peptidase_S8_His-AS"/>
</dbReference>
<dbReference type="EMBL" id="MAYT01000012">
    <property type="protein sequence ID" value="OCA88961.1"/>
    <property type="molecule type" value="Genomic_DNA"/>
</dbReference>
<feature type="active site" description="Charge relay system" evidence="9">
    <location>
        <position position="173"/>
    </location>
</feature>
<dbReference type="GO" id="GO:0006508">
    <property type="term" value="P:proteolysis"/>
    <property type="evidence" value="ECO:0007669"/>
    <property type="project" value="UniProtKB-KW"/>
</dbReference>
<evidence type="ECO:0000256" key="2">
    <source>
        <dbReference type="ARBA" id="ARBA00004613"/>
    </source>
</evidence>
<evidence type="ECO:0000256" key="6">
    <source>
        <dbReference type="ARBA" id="ARBA00022801"/>
    </source>
</evidence>
<gene>
    <name evidence="13" type="ORF">A8F95_05945</name>
</gene>
<accession>A0A1B9AYV7</accession>
<feature type="domain" description="Peptidase S8/S53" evidence="11">
    <location>
        <begin position="166"/>
        <end position="412"/>
    </location>
</feature>
<dbReference type="Gene3D" id="3.40.50.200">
    <property type="entry name" value="Peptidase S8/S53 domain"/>
    <property type="match status" value="1"/>
</dbReference>
<proteinExistence type="inferred from homology"/>
<evidence type="ECO:0000313" key="14">
    <source>
        <dbReference type="Proteomes" id="UP000092578"/>
    </source>
</evidence>
<evidence type="ECO:0000256" key="4">
    <source>
        <dbReference type="ARBA" id="ARBA00022525"/>
    </source>
</evidence>
<evidence type="ECO:0000256" key="8">
    <source>
        <dbReference type="ARBA" id="ARBA00022837"/>
    </source>
</evidence>
<feature type="active site" description="Charge relay system" evidence="9">
    <location>
        <position position="205"/>
    </location>
</feature>
<dbReference type="PANTHER" id="PTHR43806:SF11">
    <property type="entry name" value="CEREVISIN-RELATED"/>
    <property type="match status" value="1"/>
</dbReference>
<comment type="cofactor">
    <cofactor evidence="1">
        <name>Ca(2+)</name>
        <dbReference type="ChEBI" id="CHEBI:29108"/>
    </cofactor>
</comment>
<feature type="domain" description="Fervidolysin-like N-terminal prodomain" evidence="12">
    <location>
        <begin position="68"/>
        <end position="128"/>
    </location>
</feature>
<keyword evidence="14" id="KW-1185">Reference proteome</keyword>
<keyword evidence="7 9" id="KW-0720">Serine protease</keyword>
<dbReference type="GO" id="GO:0004252">
    <property type="term" value="F:serine-type endopeptidase activity"/>
    <property type="evidence" value="ECO:0007669"/>
    <property type="project" value="UniProtKB-UniRule"/>
</dbReference>
<dbReference type="InterPro" id="IPR023828">
    <property type="entry name" value="Peptidase_S8_Ser-AS"/>
</dbReference>
<comment type="subcellular location">
    <subcellularLocation>
        <location evidence="2">Secreted</location>
    </subcellularLocation>
</comment>
<evidence type="ECO:0000256" key="5">
    <source>
        <dbReference type="ARBA" id="ARBA00022670"/>
    </source>
</evidence>
<dbReference type="PROSITE" id="PS51892">
    <property type="entry name" value="SUBTILASE"/>
    <property type="match status" value="1"/>
</dbReference>
<evidence type="ECO:0000256" key="1">
    <source>
        <dbReference type="ARBA" id="ARBA00001913"/>
    </source>
</evidence>
<evidence type="ECO:0000256" key="10">
    <source>
        <dbReference type="SAM" id="SignalP"/>
    </source>
</evidence>
<dbReference type="InterPro" id="IPR015500">
    <property type="entry name" value="Peptidase_S8_subtilisin-rel"/>
</dbReference>
<protein>
    <submittedName>
        <fullName evidence="13">Uncharacterized protein</fullName>
    </submittedName>
</protein>
<evidence type="ECO:0000313" key="13">
    <source>
        <dbReference type="EMBL" id="OCA88961.1"/>
    </source>
</evidence>
<reference evidence="14" key="1">
    <citation type="submission" date="2016-05" db="EMBL/GenBank/DDBJ databases">
        <authorList>
            <person name="Liu B."/>
            <person name="Wang J."/>
            <person name="Zhu Y."/>
            <person name="Liu G."/>
            <person name="Chen Q."/>
            <person name="Chen Z."/>
            <person name="Lan J."/>
            <person name="Che J."/>
            <person name="Ge C."/>
            <person name="Shi H."/>
            <person name="Pan Z."/>
            <person name="Liu X."/>
        </authorList>
    </citation>
    <scope>NUCLEOTIDE SEQUENCE [LARGE SCALE GENOMIC DNA]</scope>
    <source>
        <strain evidence="14">FJAT-27215</strain>
    </source>
</reference>
<dbReference type="Pfam" id="PF00082">
    <property type="entry name" value="Peptidase_S8"/>
    <property type="match status" value="1"/>
</dbReference>
<dbReference type="PROSITE" id="PS00138">
    <property type="entry name" value="SUBTILASE_SER"/>
    <property type="match status" value="1"/>
</dbReference>
<keyword evidence="4" id="KW-0964">Secreted</keyword>
<dbReference type="GO" id="GO:0005576">
    <property type="term" value="C:extracellular region"/>
    <property type="evidence" value="ECO:0007669"/>
    <property type="project" value="UniProtKB-SubCell"/>
</dbReference>
<evidence type="ECO:0000259" key="11">
    <source>
        <dbReference type="Pfam" id="PF00082"/>
    </source>
</evidence>
<dbReference type="Gene3D" id="2.60.120.380">
    <property type="match status" value="3"/>
</dbReference>
<feature type="active site" description="Charge relay system" evidence="9">
    <location>
        <position position="364"/>
    </location>
</feature>
<evidence type="ECO:0000256" key="9">
    <source>
        <dbReference type="PROSITE-ProRule" id="PRU01240"/>
    </source>
</evidence>
<organism evidence="13 14">
    <name type="scientific">Pseudobacillus wudalianchiensis</name>
    <dbReference type="NCBI Taxonomy" id="1743143"/>
    <lineage>
        <taxon>Bacteria</taxon>
        <taxon>Bacillati</taxon>
        <taxon>Bacillota</taxon>
        <taxon>Bacilli</taxon>
        <taxon>Bacillales</taxon>
        <taxon>Bacillaceae</taxon>
        <taxon>Pseudobacillus</taxon>
    </lineage>
</organism>
<evidence type="ECO:0000259" key="12">
    <source>
        <dbReference type="Pfam" id="PF22148"/>
    </source>
</evidence>
<keyword evidence="8" id="KW-0106">Calcium</keyword>